<feature type="transmembrane region" description="Helical" evidence="1">
    <location>
        <begin position="30"/>
        <end position="53"/>
    </location>
</feature>
<proteinExistence type="predicted"/>
<evidence type="ECO:0000313" key="3">
    <source>
        <dbReference type="Proteomes" id="UP000304148"/>
    </source>
</evidence>
<dbReference type="InterPro" id="IPR046740">
    <property type="entry name" value="DUF6790"/>
</dbReference>
<evidence type="ECO:0000313" key="2">
    <source>
        <dbReference type="EMBL" id="SYX83420.1"/>
    </source>
</evidence>
<dbReference type="Proteomes" id="UP000304148">
    <property type="component" value="Chromosome"/>
</dbReference>
<keyword evidence="1" id="KW-1133">Transmembrane helix</keyword>
<evidence type="ECO:0000256" key="1">
    <source>
        <dbReference type="SAM" id="Phobius"/>
    </source>
</evidence>
<dbReference type="EMBL" id="LS992241">
    <property type="protein sequence ID" value="SYX83420.1"/>
    <property type="molecule type" value="Genomic_DNA"/>
</dbReference>
<dbReference type="Pfam" id="PF20589">
    <property type="entry name" value="DUF6790"/>
    <property type="match status" value="1"/>
</dbReference>
<sequence length="158" mass="17419">MWFLLLWGLGIVSAVVQLWINGFSADTSEIANVLLLHQFVVTFGLVGVIGFIYNIAIADRTASQLGWPGGPFQVKYGFSQVGLGVMGIMAIWFHGNFWVGVLVTMYIYGLSGLWSHTYVMIKNKKADADSIGNLIMDVVYQTFITVLSIMAGGIWVFN</sequence>
<feature type="transmembrane region" description="Helical" evidence="1">
    <location>
        <begin position="99"/>
        <end position="121"/>
    </location>
</feature>
<feature type="transmembrane region" description="Helical" evidence="1">
    <location>
        <begin position="133"/>
        <end position="157"/>
    </location>
</feature>
<gene>
    <name evidence="2" type="ORF">PBLR_11842</name>
</gene>
<accession>A0A383R8Y9</accession>
<dbReference type="RefSeq" id="WP_065291214.1">
    <property type="nucleotide sequence ID" value="NZ_LS992241.1"/>
</dbReference>
<reference evidence="3" key="1">
    <citation type="submission" date="2018-08" db="EMBL/GenBank/DDBJ databases">
        <authorList>
            <person name="Chevrot R."/>
        </authorList>
    </citation>
    <scope>NUCLEOTIDE SEQUENCE [LARGE SCALE GENOMIC DNA]</scope>
</reference>
<dbReference type="AlphaFoldDB" id="A0A383R8Y9"/>
<keyword evidence="1" id="KW-0812">Transmembrane</keyword>
<keyword evidence="1" id="KW-0472">Membrane</keyword>
<name>A0A383R8Y9_PAEAL</name>
<protein>
    <submittedName>
        <fullName evidence="2">Uncharacterized protein</fullName>
    </submittedName>
</protein>
<organism evidence="2 3">
    <name type="scientific">Paenibacillus alvei</name>
    <name type="common">Bacillus alvei</name>
    <dbReference type="NCBI Taxonomy" id="44250"/>
    <lineage>
        <taxon>Bacteria</taxon>
        <taxon>Bacillati</taxon>
        <taxon>Bacillota</taxon>
        <taxon>Bacilli</taxon>
        <taxon>Bacillales</taxon>
        <taxon>Paenibacillaceae</taxon>
        <taxon>Paenibacillus</taxon>
    </lineage>
</organism>